<keyword evidence="1" id="KW-0812">Transmembrane</keyword>
<evidence type="ECO:0000256" key="1">
    <source>
        <dbReference type="SAM" id="Phobius"/>
    </source>
</evidence>
<sequence>SFVNLTKYYKYVDKVLKKKLELMYIRILGFFKAFFSKIISLKLAAQVVFKK</sequence>
<evidence type="ECO:0000313" key="3">
    <source>
        <dbReference type="Proteomes" id="UP000800094"/>
    </source>
</evidence>
<keyword evidence="1" id="KW-1133">Transmembrane helix</keyword>
<feature type="non-terminal residue" evidence="2">
    <location>
        <position position="1"/>
    </location>
</feature>
<dbReference type="Proteomes" id="UP000800094">
    <property type="component" value="Unassembled WGS sequence"/>
</dbReference>
<dbReference type="RefSeq" id="XP_033680040.1">
    <property type="nucleotide sequence ID" value="XM_033824042.1"/>
</dbReference>
<protein>
    <submittedName>
        <fullName evidence="2">Uncharacterized protein</fullName>
    </submittedName>
</protein>
<organism evidence="2 3">
    <name type="scientific">Trematosphaeria pertusa</name>
    <dbReference type="NCBI Taxonomy" id="390896"/>
    <lineage>
        <taxon>Eukaryota</taxon>
        <taxon>Fungi</taxon>
        <taxon>Dikarya</taxon>
        <taxon>Ascomycota</taxon>
        <taxon>Pezizomycotina</taxon>
        <taxon>Dothideomycetes</taxon>
        <taxon>Pleosporomycetidae</taxon>
        <taxon>Pleosporales</taxon>
        <taxon>Massarineae</taxon>
        <taxon>Trematosphaeriaceae</taxon>
        <taxon>Trematosphaeria</taxon>
    </lineage>
</organism>
<gene>
    <name evidence="2" type="ORF">BU26DRAFT_433786</name>
</gene>
<keyword evidence="3" id="KW-1185">Reference proteome</keyword>
<name>A0A6A6I426_9PLEO</name>
<proteinExistence type="predicted"/>
<dbReference type="GeneID" id="54577372"/>
<reference evidence="2" key="1">
    <citation type="journal article" date="2020" name="Stud. Mycol.">
        <title>101 Dothideomycetes genomes: a test case for predicting lifestyles and emergence of pathogens.</title>
        <authorList>
            <person name="Haridas S."/>
            <person name="Albert R."/>
            <person name="Binder M."/>
            <person name="Bloem J."/>
            <person name="Labutti K."/>
            <person name="Salamov A."/>
            <person name="Andreopoulos B."/>
            <person name="Baker S."/>
            <person name="Barry K."/>
            <person name="Bills G."/>
            <person name="Bluhm B."/>
            <person name="Cannon C."/>
            <person name="Castanera R."/>
            <person name="Culley D."/>
            <person name="Daum C."/>
            <person name="Ezra D."/>
            <person name="Gonzalez J."/>
            <person name="Henrissat B."/>
            <person name="Kuo A."/>
            <person name="Liang C."/>
            <person name="Lipzen A."/>
            <person name="Lutzoni F."/>
            <person name="Magnuson J."/>
            <person name="Mondo S."/>
            <person name="Nolan M."/>
            <person name="Ohm R."/>
            <person name="Pangilinan J."/>
            <person name="Park H.-J."/>
            <person name="Ramirez L."/>
            <person name="Alfaro M."/>
            <person name="Sun H."/>
            <person name="Tritt A."/>
            <person name="Yoshinaga Y."/>
            <person name="Zwiers L.-H."/>
            <person name="Turgeon B."/>
            <person name="Goodwin S."/>
            <person name="Spatafora J."/>
            <person name="Crous P."/>
            <person name="Grigoriev I."/>
        </authorList>
    </citation>
    <scope>NUCLEOTIDE SEQUENCE</scope>
    <source>
        <strain evidence="2">CBS 122368</strain>
    </source>
</reference>
<accession>A0A6A6I426</accession>
<feature type="transmembrane region" description="Helical" evidence="1">
    <location>
        <begin position="23"/>
        <end position="45"/>
    </location>
</feature>
<dbReference type="EMBL" id="ML987201">
    <property type="protein sequence ID" value="KAF2245036.1"/>
    <property type="molecule type" value="Genomic_DNA"/>
</dbReference>
<dbReference type="AlphaFoldDB" id="A0A6A6I426"/>
<evidence type="ECO:0000313" key="2">
    <source>
        <dbReference type="EMBL" id="KAF2245036.1"/>
    </source>
</evidence>
<keyword evidence="1" id="KW-0472">Membrane</keyword>